<dbReference type="AlphaFoldDB" id="G8I0X3"/>
<proteinExistence type="predicted"/>
<accession>G8I0X3</accession>
<organism evidence="1">
    <name type="scientific">Staphylococcus aureus</name>
    <dbReference type="NCBI Taxonomy" id="1280"/>
    <lineage>
        <taxon>Bacteria</taxon>
        <taxon>Bacillati</taxon>
        <taxon>Bacillota</taxon>
        <taxon>Bacilli</taxon>
        <taxon>Bacillales</taxon>
        <taxon>Staphylococcaceae</taxon>
        <taxon>Staphylococcus</taxon>
    </lineage>
</organism>
<evidence type="ECO:0000313" key="1">
    <source>
        <dbReference type="EMBL" id="AET14335.1"/>
    </source>
</evidence>
<sequence length="89" mass="10248">MNEIKLEYDTHVSVVHYESLDSRSFKSFSKPKWSKLINKLSVPIEANYKYARGVAAYGDIKKMVQMIMVKLSKKASHDVNVVYRDCDCA</sequence>
<protein>
    <submittedName>
        <fullName evidence="1">Uncharacterized protein</fullName>
    </submittedName>
</protein>
<dbReference type="EMBL" id="JN689383">
    <property type="protein sequence ID" value="AET14335.1"/>
    <property type="molecule type" value="Genomic_DNA"/>
</dbReference>
<name>G8I0X3_STAAU</name>
<reference evidence="1" key="1">
    <citation type="journal article" date="2011" name="PLoS ONE">
        <title>Fatal S. aureus Hemorrhagic Pneumonia: Genetic Analysis of a Unique Clinical Isolate Producing both PVL and TSST-1.</title>
        <authorList>
            <person name="Li Z."/>
            <person name="Stevens D.L."/>
            <person name="Hamilton S.M."/>
            <person name="Parimon T."/>
            <person name="Ma Y."/>
            <person name="Kearns A.M."/>
            <person name="Ellis R.W."/>
            <person name="Bryant A.E."/>
        </authorList>
    </citation>
    <scope>NUCLEOTIDE SEQUENCE</scope>
    <source>
        <strain evidence="1">68111</strain>
    </source>
</reference>